<reference evidence="2" key="1">
    <citation type="submission" date="2020-05" db="UniProtKB">
        <authorList>
            <consortium name="EnsemblMetazoa"/>
        </authorList>
    </citation>
    <scope>IDENTIFICATION</scope>
    <source>
        <strain evidence="2">SANGQUA</strain>
    </source>
</reference>
<dbReference type="Proteomes" id="UP000076407">
    <property type="component" value="Unassembled WGS sequence"/>
</dbReference>
<feature type="transmembrane region" description="Helical" evidence="1">
    <location>
        <begin position="43"/>
        <end position="65"/>
    </location>
</feature>
<protein>
    <submittedName>
        <fullName evidence="2">Uncharacterized protein</fullName>
    </submittedName>
</protein>
<sequence>TRRAYERVFAESFRIIFVYCYFCHFFVQRKLSGISQKQSDDIVKHVTVCVCVCFNVIADICIVIIQNSSTKCTENK</sequence>
<keyword evidence="1" id="KW-0812">Transmembrane</keyword>
<proteinExistence type="predicted"/>
<feature type="transmembrane region" description="Helical" evidence="1">
    <location>
        <begin position="12"/>
        <end position="31"/>
    </location>
</feature>
<accession>A0A182XS90</accession>
<keyword evidence="3" id="KW-1185">Reference proteome</keyword>
<keyword evidence="1" id="KW-0472">Membrane</keyword>
<evidence type="ECO:0000313" key="2">
    <source>
        <dbReference type="EnsemblMetazoa" id="AQUA014704-PA"/>
    </source>
</evidence>
<dbReference type="AlphaFoldDB" id="A0A182XS90"/>
<dbReference type="EnsemblMetazoa" id="AQUA014704-RA">
    <property type="protein sequence ID" value="AQUA014704-PA"/>
    <property type="gene ID" value="AQUA014704"/>
</dbReference>
<name>A0A182XS90_ANOQN</name>
<evidence type="ECO:0000313" key="3">
    <source>
        <dbReference type="Proteomes" id="UP000076407"/>
    </source>
</evidence>
<evidence type="ECO:0000256" key="1">
    <source>
        <dbReference type="SAM" id="Phobius"/>
    </source>
</evidence>
<keyword evidence="1" id="KW-1133">Transmembrane helix</keyword>
<dbReference type="VEuPathDB" id="VectorBase:AQUA014704"/>
<organism evidence="2 3">
    <name type="scientific">Anopheles quadriannulatus</name>
    <name type="common">Mosquito</name>
    <dbReference type="NCBI Taxonomy" id="34691"/>
    <lineage>
        <taxon>Eukaryota</taxon>
        <taxon>Metazoa</taxon>
        <taxon>Ecdysozoa</taxon>
        <taxon>Arthropoda</taxon>
        <taxon>Hexapoda</taxon>
        <taxon>Insecta</taxon>
        <taxon>Pterygota</taxon>
        <taxon>Neoptera</taxon>
        <taxon>Endopterygota</taxon>
        <taxon>Diptera</taxon>
        <taxon>Nematocera</taxon>
        <taxon>Culicoidea</taxon>
        <taxon>Culicidae</taxon>
        <taxon>Anophelinae</taxon>
        <taxon>Anopheles</taxon>
    </lineage>
</organism>